<proteinExistence type="predicted"/>
<evidence type="ECO:0000313" key="1">
    <source>
        <dbReference type="EMBL" id="QJA95686.1"/>
    </source>
</evidence>
<gene>
    <name evidence="1" type="ORF">MM415B05246_0005</name>
</gene>
<name>A0A6M3LK55_9ZZZZ</name>
<dbReference type="AlphaFoldDB" id="A0A6M3LK55"/>
<organism evidence="1">
    <name type="scientific">viral metagenome</name>
    <dbReference type="NCBI Taxonomy" id="1070528"/>
    <lineage>
        <taxon>unclassified sequences</taxon>
        <taxon>metagenomes</taxon>
        <taxon>organismal metagenomes</taxon>
    </lineage>
</organism>
<protein>
    <submittedName>
        <fullName evidence="1">Uncharacterized protein</fullName>
    </submittedName>
</protein>
<accession>A0A6M3LK55</accession>
<dbReference type="EMBL" id="MT143335">
    <property type="protein sequence ID" value="QJA95686.1"/>
    <property type="molecule type" value="Genomic_DNA"/>
</dbReference>
<sequence length="140" mass="16115">MLLALVGCTQTELAHRQGLIDEAYMSIRRNAQVIDTQIRPREDYYEETWLDKFNLRVIAGDPNKAIDKINERYGVGIEKLHNSLVYPKPSLVWWGRYKNRPICVRVLWGDDKVVSMGAIIKDNSLGDLGPRALGFTRIER</sequence>
<reference evidence="1" key="1">
    <citation type="submission" date="2020-03" db="EMBL/GenBank/DDBJ databases">
        <title>The deep terrestrial virosphere.</title>
        <authorList>
            <person name="Holmfeldt K."/>
            <person name="Nilsson E."/>
            <person name="Simone D."/>
            <person name="Lopez-Fernandez M."/>
            <person name="Wu X."/>
            <person name="de Brujin I."/>
            <person name="Lundin D."/>
            <person name="Andersson A."/>
            <person name="Bertilsson S."/>
            <person name="Dopson M."/>
        </authorList>
    </citation>
    <scope>NUCLEOTIDE SEQUENCE</scope>
    <source>
        <strain evidence="1">MM415B05246</strain>
    </source>
</reference>